<gene>
    <name evidence="1" type="ORF">NDI37_16320</name>
</gene>
<reference evidence="1 2" key="1">
    <citation type="submission" date="2022-04" db="EMBL/GenBank/DDBJ databases">
        <title>Positive selection, recombination, and allopatry shape intraspecific diversity of widespread and dominant cyanobacteria.</title>
        <authorList>
            <person name="Wei J."/>
            <person name="Shu W."/>
            <person name="Hu C."/>
        </authorList>
    </citation>
    <scope>NUCLEOTIDE SEQUENCE [LARGE SCALE GENOMIC DNA]</scope>
    <source>
        <strain evidence="1 2">GB2-A5</strain>
    </source>
</reference>
<name>A0ABV0JSE3_9CYAN</name>
<keyword evidence="2" id="KW-1185">Reference proteome</keyword>
<protein>
    <submittedName>
        <fullName evidence="1">Uncharacterized protein</fullName>
    </submittedName>
</protein>
<evidence type="ECO:0000313" key="1">
    <source>
        <dbReference type="EMBL" id="MEP0866034.1"/>
    </source>
</evidence>
<sequence length="53" mass="5993">MTQLPEDLSSTLQELIPETKLKAQQVRNAIMRLGVDSPIRKIILWIGKTSDSE</sequence>
<organism evidence="1 2">
    <name type="scientific">Funiculus sociatus GB2-A5</name>
    <dbReference type="NCBI Taxonomy" id="2933946"/>
    <lineage>
        <taxon>Bacteria</taxon>
        <taxon>Bacillati</taxon>
        <taxon>Cyanobacteriota</taxon>
        <taxon>Cyanophyceae</taxon>
        <taxon>Coleofasciculales</taxon>
        <taxon>Coleofasciculaceae</taxon>
        <taxon>Funiculus</taxon>
    </lineage>
</organism>
<comment type="caution">
    <text evidence="1">The sequence shown here is derived from an EMBL/GenBank/DDBJ whole genome shotgun (WGS) entry which is preliminary data.</text>
</comment>
<dbReference type="Proteomes" id="UP001442494">
    <property type="component" value="Unassembled WGS sequence"/>
</dbReference>
<dbReference type="EMBL" id="JAMPKK010000036">
    <property type="protein sequence ID" value="MEP0866034.1"/>
    <property type="molecule type" value="Genomic_DNA"/>
</dbReference>
<dbReference type="RefSeq" id="WP_190419504.1">
    <property type="nucleotide sequence ID" value="NZ_JAMPKK010000036.1"/>
</dbReference>
<accession>A0ABV0JSE3</accession>
<evidence type="ECO:0000313" key="2">
    <source>
        <dbReference type="Proteomes" id="UP001442494"/>
    </source>
</evidence>
<proteinExistence type="predicted"/>